<name>E1ZSE8_CHLVA</name>
<dbReference type="GeneID" id="17350670"/>
<dbReference type="OrthoDB" id="512817at2759"/>
<reference evidence="2 3" key="1">
    <citation type="journal article" date="2010" name="Plant Cell">
        <title>The Chlorella variabilis NC64A genome reveals adaptation to photosymbiosis, coevolution with viruses, and cryptic sex.</title>
        <authorList>
            <person name="Blanc G."/>
            <person name="Duncan G."/>
            <person name="Agarkova I."/>
            <person name="Borodovsky M."/>
            <person name="Gurnon J."/>
            <person name="Kuo A."/>
            <person name="Lindquist E."/>
            <person name="Lucas S."/>
            <person name="Pangilinan J."/>
            <person name="Polle J."/>
            <person name="Salamov A."/>
            <person name="Terry A."/>
            <person name="Yamada T."/>
            <person name="Dunigan D.D."/>
            <person name="Grigoriev I.V."/>
            <person name="Claverie J.M."/>
            <person name="Van Etten J.L."/>
        </authorList>
    </citation>
    <scope>NUCLEOTIDE SEQUENCE [LARGE SCALE GENOMIC DNA]</scope>
    <source>
        <strain evidence="2 3">NC64A</strain>
    </source>
</reference>
<gene>
    <name evidence="2" type="ORF">CHLNCDRAFT_141241</name>
</gene>
<feature type="transmembrane region" description="Helical" evidence="1">
    <location>
        <begin position="183"/>
        <end position="202"/>
    </location>
</feature>
<keyword evidence="1" id="KW-1133">Transmembrane helix</keyword>
<accession>E1ZSE8</accession>
<proteinExistence type="predicted"/>
<evidence type="ECO:0000313" key="3">
    <source>
        <dbReference type="Proteomes" id="UP000008141"/>
    </source>
</evidence>
<feature type="transmembrane region" description="Helical" evidence="1">
    <location>
        <begin position="104"/>
        <end position="130"/>
    </location>
</feature>
<keyword evidence="1" id="KW-0472">Membrane</keyword>
<evidence type="ECO:0000256" key="1">
    <source>
        <dbReference type="SAM" id="Phobius"/>
    </source>
</evidence>
<protein>
    <submittedName>
        <fullName evidence="2">Expressed protein</fullName>
    </submittedName>
</protein>
<dbReference type="EMBL" id="GL433866">
    <property type="protein sequence ID" value="EFN51296.1"/>
    <property type="molecule type" value="Genomic_DNA"/>
</dbReference>
<dbReference type="AlphaFoldDB" id="E1ZSE8"/>
<feature type="transmembrane region" description="Helical" evidence="1">
    <location>
        <begin position="65"/>
        <end position="84"/>
    </location>
</feature>
<keyword evidence="3" id="KW-1185">Reference proteome</keyword>
<organism evidence="3">
    <name type="scientific">Chlorella variabilis</name>
    <name type="common">Green alga</name>
    <dbReference type="NCBI Taxonomy" id="554065"/>
    <lineage>
        <taxon>Eukaryota</taxon>
        <taxon>Viridiplantae</taxon>
        <taxon>Chlorophyta</taxon>
        <taxon>core chlorophytes</taxon>
        <taxon>Trebouxiophyceae</taxon>
        <taxon>Chlorellales</taxon>
        <taxon>Chlorellaceae</taxon>
        <taxon>Chlorella clade</taxon>
        <taxon>Chlorella</taxon>
    </lineage>
</organism>
<dbReference type="RefSeq" id="XP_005843398.1">
    <property type="nucleotide sequence ID" value="XM_005843336.1"/>
</dbReference>
<feature type="transmembrane region" description="Helical" evidence="1">
    <location>
        <begin position="142"/>
        <end position="163"/>
    </location>
</feature>
<sequence>MRHGLLVSRPRPATKRAPAPVAALPGSDAIPLDGAVKEELPQWLTLVGYAATMVAEKAKLASFQLTANHIFTALAWYTLIWGGLTLADVSKGSDTIGSLVGPMFLAVNALDGFGKIAPLETAIFLFGYLLVDTLPAFKYSRYAWLATLVAAIYKGLGAQWLVGAYGLSAAWKLVQQYRADKSIRYQSIAFAALAGYAFYAQVEGPVSLFMMAAAMVASAVA</sequence>
<evidence type="ECO:0000313" key="2">
    <source>
        <dbReference type="EMBL" id="EFN51296.1"/>
    </source>
</evidence>
<dbReference type="Proteomes" id="UP000008141">
    <property type="component" value="Unassembled WGS sequence"/>
</dbReference>
<dbReference type="InParanoid" id="E1ZSE8"/>
<dbReference type="KEGG" id="cvr:CHLNCDRAFT_141241"/>
<keyword evidence="1" id="KW-0812">Transmembrane</keyword>